<organism evidence="1 2">
    <name type="scientific">Amycolatopsis bullii</name>
    <dbReference type="NCBI Taxonomy" id="941987"/>
    <lineage>
        <taxon>Bacteria</taxon>
        <taxon>Bacillati</taxon>
        <taxon>Actinomycetota</taxon>
        <taxon>Actinomycetes</taxon>
        <taxon>Pseudonocardiales</taxon>
        <taxon>Pseudonocardiaceae</taxon>
        <taxon>Amycolatopsis</taxon>
    </lineage>
</organism>
<proteinExistence type="predicted"/>
<gene>
    <name evidence="1" type="ORF">GCM10017567_44470</name>
</gene>
<reference evidence="2" key="1">
    <citation type="journal article" date="2019" name="Int. J. Syst. Evol. Microbiol.">
        <title>The Global Catalogue of Microorganisms (GCM) 10K type strain sequencing project: providing services to taxonomists for standard genome sequencing and annotation.</title>
        <authorList>
            <consortium name="The Broad Institute Genomics Platform"/>
            <consortium name="The Broad Institute Genome Sequencing Center for Infectious Disease"/>
            <person name="Wu L."/>
            <person name="Ma J."/>
        </authorList>
    </citation>
    <scope>NUCLEOTIDE SEQUENCE [LARGE SCALE GENOMIC DNA]</scope>
    <source>
        <strain evidence="2">CGMCC 4.7680</strain>
    </source>
</reference>
<dbReference type="RefSeq" id="WP_191312982.1">
    <property type="nucleotide sequence ID" value="NZ_BNAW01000019.1"/>
</dbReference>
<dbReference type="EMBL" id="BNAW01000019">
    <property type="protein sequence ID" value="GHG20833.1"/>
    <property type="molecule type" value="Genomic_DNA"/>
</dbReference>
<name>A0ABQ3KGU3_9PSEU</name>
<evidence type="ECO:0000313" key="1">
    <source>
        <dbReference type="EMBL" id="GHG20833.1"/>
    </source>
</evidence>
<evidence type="ECO:0000313" key="2">
    <source>
        <dbReference type="Proteomes" id="UP000649955"/>
    </source>
</evidence>
<keyword evidence="2" id="KW-1185">Reference proteome</keyword>
<accession>A0ABQ3KGU3</accession>
<protein>
    <submittedName>
        <fullName evidence="1">Uncharacterized protein</fullName>
    </submittedName>
</protein>
<comment type="caution">
    <text evidence="1">The sequence shown here is derived from an EMBL/GenBank/DDBJ whole genome shotgun (WGS) entry which is preliminary data.</text>
</comment>
<sequence>MTEGNPNSLLAKDEYYGATAADLQAMGLADKAKAAINQRAIFPHRGTAMLYSDRLVLGSWDDNGDVTLYPREVSAITNEFTELYGRFLGGGLKKAGAPVIIRRTSGEEAYLLLNHRWFSERTDNQRWFRLLTDWLSAANSPQTGR</sequence>
<dbReference type="Proteomes" id="UP000649955">
    <property type="component" value="Unassembled WGS sequence"/>
</dbReference>